<evidence type="ECO:0000313" key="5">
    <source>
        <dbReference type="EMBL" id="KAF2307885.1"/>
    </source>
</evidence>
<dbReference type="Pfam" id="PF00931">
    <property type="entry name" value="NB-ARC"/>
    <property type="match status" value="1"/>
</dbReference>
<evidence type="ECO:0000313" key="6">
    <source>
        <dbReference type="Proteomes" id="UP000467840"/>
    </source>
</evidence>
<dbReference type="Gene3D" id="3.40.50.300">
    <property type="entry name" value="P-loop containing nucleotide triphosphate hydrolases"/>
    <property type="match status" value="1"/>
</dbReference>
<feature type="domain" description="NB-ARC" evidence="3">
    <location>
        <begin position="17"/>
        <end position="188"/>
    </location>
</feature>
<evidence type="ECO:0000256" key="2">
    <source>
        <dbReference type="ARBA" id="ARBA00022821"/>
    </source>
</evidence>
<comment type="caution">
    <text evidence="5">The sequence shown here is derived from an EMBL/GenBank/DDBJ whole genome shotgun (WGS) entry which is preliminary data.</text>
</comment>
<evidence type="ECO:0000259" key="4">
    <source>
        <dbReference type="Pfam" id="PF23559"/>
    </source>
</evidence>
<dbReference type="InterPro" id="IPR002182">
    <property type="entry name" value="NB-ARC"/>
</dbReference>
<dbReference type="PRINTS" id="PR00364">
    <property type="entry name" value="DISEASERSIST"/>
</dbReference>
<accession>A0A6A6M5I1</accession>
<sequence>MNHSFVDASHVIGSQQARDNIIETLLQSVDGENVSIIPIVGIGGIGKTTLAKLVYGDQRIATHFELKLWVCVSNVFQLDKVIIKILDSASPDQRHADMGIDQLQRALPEALNGSKYSLILDDVWSEDPRKWGELKTLLMGGADGSKIIVTTRSQHVAEIMGTVSAHNLSLLSHKDCLSLFFKCAFKGQQEKQNPNLKRIGEEIVRKCKGVPLALITLRSLLYSVTDDHGWEFVRDNEIWKLEQKEDDILPALRLSYEHLPSYLKFCILFNFPEDYEMADIELVYLWMANGLVQSSNENQELEDISFRNFFRDFTEYGGNVTCKMHDLIHDLALSVTQNECSMVRTSTQQIPKSVRHIFFPYPEKIFLNPYTTWIACEPFALLCK</sequence>
<dbReference type="AlphaFoldDB" id="A0A6A6M5I1"/>
<protein>
    <submittedName>
        <fullName evidence="5">Uncharacterized protein</fullName>
    </submittedName>
</protein>
<keyword evidence="6" id="KW-1185">Reference proteome</keyword>
<name>A0A6A6M5I1_HEVBR</name>
<gene>
    <name evidence="5" type="ORF">GH714_033078</name>
</gene>
<dbReference type="Pfam" id="PF23559">
    <property type="entry name" value="WHD_DRP"/>
    <property type="match status" value="1"/>
</dbReference>
<dbReference type="GO" id="GO:0006952">
    <property type="term" value="P:defense response"/>
    <property type="evidence" value="ECO:0007669"/>
    <property type="project" value="UniProtKB-KW"/>
</dbReference>
<dbReference type="SUPFAM" id="SSF52540">
    <property type="entry name" value="P-loop containing nucleoside triphosphate hydrolases"/>
    <property type="match status" value="1"/>
</dbReference>
<evidence type="ECO:0000259" key="3">
    <source>
        <dbReference type="Pfam" id="PF00931"/>
    </source>
</evidence>
<proteinExistence type="predicted"/>
<dbReference type="FunFam" id="3.40.50.300:FF:001091">
    <property type="entry name" value="Probable disease resistance protein At1g61300"/>
    <property type="match status" value="1"/>
</dbReference>
<keyword evidence="2" id="KW-0611">Plant defense</keyword>
<dbReference type="EMBL" id="JAAGAX010000008">
    <property type="protein sequence ID" value="KAF2307885.1"/>
    <property type="molecule type" value="Genomic_DNA"/>
</dbReference>
<dbReference type="InterPro" id="IPR042197">
    <property type="entry name" value="Apaf_helical"/>
</dbReference>
<evidence type="ECO:0000256" key="1">
    <source>
        <dbReference type="ARBA" id="ARBA00022737"/>
    </source>
</evidence>
<feature type="domain" description="Disease resistance protein winged helix" evidence="4">
    <location>
        <begin position="271"/>
        <end position="332"/>
    </location>
</feature>
<dbReference type="PANTHER" id="PTHR36766">
    <property type="entry name" value="PLANT BROAD-SPECTRUM MILDEW RESISTANCE PROTEIN RPW8"/>
    <property type="match status" value="1"/>
</dbReference>
<dbReference type="Proteomes" id="UP000467840">
    <property type="component" value="Chromosome 9"/>
</dbReference>
<dbReference type="GO" id="GO:0043531">
    <property type="term" value="F:ADP binding"/>
    <property type="evidence" value="ECO:0007669"/>
    <property type="project" value="InterPro"/>
</dbReference>
<dbReference type="InterPro" id="IPR058922">
    <property type="entry name" value="WHD_DRP"/>
</dbReference>
<organism evidence="5 6">
    <name type="scientific">Hevea brasiliensis</name>
    <name type="common">Para rubber tree</name>
    <name type="synonym">Siphonia brasiliensis</name>
    <dbReference type="NCBI Taxonomy" id="3981"/>
    <lineage>
        <taxon>Eukaryota</taxon>
        <taxon>Viridiplantae</taxon>
        <taxon>Streptophyta</taxon>
        <taxon>Embryophyta</taxon>
        <taxon>Tracheophyta</taxon>
        <taxon>Spermatophyta</taxon>
        <taxon>Magnoliopsida</taxon>
        <taxon>eudicotyledons</taxon>
        <taxon>Gunneridae</taxon>
        <taxon>Pentapetalae</taxon>
        <taxon>rosids</taxon>
        <taxon>fabids</taxon>
        <taxon>Malpighiales</taxon>
        <taxon>Euphorbiaceae</taxon>
        <taxon>Crotonoideae</taxon>
        <taxon>Micrandreae</taxon>
        <taxon>Hevea</taxon>
    </lineage>
</organism>
<reference evidence="5 6" key="1">
    <citation type="journal article" date="2020" name="Mol. Plant">
        <title>The Chromosome-Based Rubber Tree Genome Provides New Insights into Spurge Genome Evolution and Rubber Biosynthesis.</title>
        <authorList>
            <person name="Liu J."/>
            <person name="Shi C."/>
            <person name="Shi C.C."/>
            <person name="Li W."/>
            <person name="Zhang Q.J."/>
            <person name="Zhang Y."/>
            <person name="Li K."/>
            <person name="Lu H.F."/>
            <person name="Shi C."/>
            <person name="Zhu S.T."/>
            <person name="Xiao Z.Y."/>
            <person name="Nan H."/>
            <person name="Yue Y."/>
            <person name="Zhu X.G."/>
            <person name="Wu Y."/>
            <person name="Hong X.N."/>
            <person name="Fan G.Y."/>
            <person name="Tong Y."/>
            <person name="Zhang D."/>
            <person name="Mao C.L."/>
            <person name="Liu Y.L."/>
            <person name="Hao S.J."/>
            <person name="Liu W.Q."/>
            <person name="Lv M.Q."/>
            <person name="Zhang H.B."/>
            <person name="Liu Y."/>
            <person name="Hu-Tang G.R."/>
            <person name="Wang J.P."/>
            <person name="Wang J.H."/>
            <person name="Sun Y.H."/>
            <person name="Ni S.B."/>
            <person name="Chen W.B."/>
            <person name="Zhang X.C."/>
            <person name="Jiao Y.N."/>
            <person name="Eichler E.E."/>
            <person name="Li G.H."/>
            <person name="Liu X."/>
            <person name="Gao L.Z."/>
        </authorList>
    </citation>
    <scope>NUCLEOTIDE SEQUENCE [LARGE SCALE GENOMIC DNA]</scope>
    <source>
        <strain evidence="6">cv. GT1</strain>
        <tissue evidence="5">Leaf</tissue>
    </source>
</reference>
<dbReference type="InterPro" id="IPR027417">
    <property type="entry name" value="P-loop_NTPase"/>
</dbReference>
<dbReference type="Gene3D" id="1.10.8.430">
    <property type="entry name" value="Helical domain of apoptotic protease-activating factors"/>
    <property type="match status" value="1"/>
</dbReference>
<dbReference type="PANTHER" id="PTHR36766:SF61">
    <property type="entry name" value="NB-ARC DOMAIN DISEASE RESISTANCE PROTEIN"/>
    <property type="match status" value="1"/>
</dbReference>
<keyword evidence="1" id="KW-0677">Repeat</keyword>